<dbReference type="Gene3D" id="2.30.130.30">
    <property type="entry name" value="Hypothetical protein"/>
    <property type="match status" value="1"/>
</dbReference>
<dbReference type="Pfam" id="PF12961">
    <property type="entry name" value="DUF3850"/>
    <property type="match status" value="1"/>
</dbReference>
<evidence type="ECO:0000259" key="1">
    <source>
        <dbReference type="Pfam" id="PF12961"/>
    </source>
</evidence>
<dbReference type="InterPro" id="IPR015947">
    <property type="entry name" value="PUA-like_sf"/>
</dbReference>
<feature type="domain" description="DUF3850" evidence="1">
    <location>
        <begin position="2"/>
        <end position="76"/>
    </location>
</feature>
<organism evidence="2">
    <name type="scientific">Siphoviridae sp. cteLh2</name>
    <dbReference type="NCBI Taxonomy" id="2825590"/>
    <lineage>
        <taxon>Viruses</taxon>
        <taxon>Duplodnaviria</taxon>
        <taxon>Heunggongvirae</taxon>
        <taxon>Uroviricota</taxon>
        <taxon>Caudoviricetes</taxon>
    </lineage>
</organism>
<evidence type="ECO:0000313" key="2">
    <source>
        <dbReference type="EMBL" id="DAF89829.1"/>
    </source>
</evidence>
<dbReference type="SUPFAM" id="SSF88697">
    <property type="entry name" value="PUA domain-like"/>
    <property type="match status" value="1"/>
</dbReference>
<proteinExistence type="predicted"/>
<protein>
    <submittedName>
        <fullName evidence="2">Activating signal cointegrator</fullName>
    </submittedName>
</protein>
<dbReference type="EMBL" id="BK016017">
    <property type="protein sequence ID" value="DAF89829.1"/>
    <property type="molecule type" value="Genomic_DNA"/>
</dbReference>
<sequence length="77" mass="9025">MVHELKILPLYFTQVKNGEKTFELRKNDRPYQVGDTLVLREFDGKNYGSRIMTKTITYILYGGNYGLDKDYCILGIR</sequence>
<dbReference type="InterPro" id="IPR039440">
    <property type="entry name" value="DUF3850"/>
</dbReference>
<name>A0A8S5U5Y9_9CAUD</name>
<reference evidence="2" key="1">
    <citation type="journal article" date="2021" name="Proc. Natl. Acad. Sci. U.S.A.">
        <title>A Catalog of Tens of Thousands of Viruses from Human Metagenomes Reveals Hidden Associations with Chronic Diseases.</title>
        <authorList>
            <person name="Tisza M.J."/>
            <person name="Buck C.B."/>
        </authorList>
    </citation>
    <scope>NUCLEOTIDE SEQUENCE</scope>
    <source>
        <strain evidence="2">CteLh2</strain>
    </source>
</reference>
<accession>A0A8S5U5Y9</accession>